<dbReference type="InterPro" id="IPR023753">
    <property type="entry name" value="FAD/NAD-binding_dom"/>
</dbReference>
<evidence type="ECO:0000256" key="2">
    <source>
        <dbReference type="ARBA" id="ARBA00022630"/>
    </source>
</evidence>
<name>A0ABR7RKK1_9PROT</name>
<dbReference type="InterPro" id="IPR036188">
    <property type="entry name" value="FAD/NAD-bd_sf"/>
</dbReference>
<feature type="domain" description="FAD/NAD(P)-binding" evidence="6">
    <location>
        <begin position="23"/>
        <end position="313"/>
    </location>
</feature>
<evidence type="ECO:0000256" key="1">
    <source>
        <dbReference type="ARBA" id="ARBA00001974"/>
    </source>
</evidence>
<dbReference type="PANTHER" id="PTHR43014:SF2">
    <property type="entry name" value="MERCURIC REDUCTASE"/>
    <property type="match status" value="1"/>
</dbReference>
<sequence>MPDPTTPRTATPPAGRPPGQGWDVAIIGAGGAGLAIAAACLQAKRRVVMFERAGSPGGSRQGHAALLAAAQRAADGRQVPWGSWHAGPAKAPAALAPFVSRGMEVVAASAHFIAPDCIEAAGRTYTFQQAVIAAGTTPLVPDLHGLAGIPWLTPETLETLEEAPDHLLVLGGGAEAVELALAHAQLGCRVSLVQQAPNILPGQDLELVDPLRHHLRRAGIAVHENAAVLTVEHAGGGAALRLEGGARVEGSHLLLAMGRAPNLSPLDLPAARIGSTPRGVAVRRDLRCPDNARVWAVGSIADTGWAEAAHGQHAAVVADAMLRGLRASLGDIAPPQLVRTQPALAQLGPTEAEARASGQDPQALRLPLDGTPHGPGLVKLLADKNGHLLGASLLAPGAAEAAALLALALNNGLSARALAAQPMPRGTLAAAIAQAASGLGGTEFPSPPMRRILGALDRWR</sequence>
<feature type="region of interest" description="Disordered" evidence="4">
    <location>
        <begin position="1"/>
        <end position="20"/>
    </location>
</feature>
<dbReference type="Pfam" id="PF02852">
    <property type="entry name" value="Pyr_redox_dim"/>
    <property type="match status" value="1"/>
</dbReference>
<comment type="caution">
    <text evidence="7">The sequence shown here is derived from an EMBL/GenBank/DDBJ whole genome shotgun (WGS) entry which is preliminary data.</text>
</comment>
<dbReference type="SUPFAM" id="SSF51905">
    <property type="entry name" value="FAD/NAD(P)-binding domain"/>
    <property type="match status" value="1"/>
</dbReference>
<feature type="compositionally biased region" description="Low complexity" evidence="4">
    <location>
        <begin position="1"/>
        <end position="19"/>
    </location>
</feature>
<keyword evidence="3" id="KW-0274">FAD</keyword>
<dbReference type="PRINTS" id="PR00411">
    <property type="entry name" value="PNDRDTASEI"/>
</dbReference>
<organism evidence="7 8">
    <name type="scientific">Teichococcus aerophilus</name>
    <dbReference type="NCBI Taxonomy" id="1224513"/>
    <lineage>
        <taxon>Bacteria</taxon>
        <taxon>Pseudomonadati</taxon>
        <taxon>Pseudomonadota</taxon>
        <taxon>Alphaproteobacteria</taxon>
        <taxon>Acetobacterales</taxon>
        <taxon>Roseomonadaceae</taxon>
        <taxon>Roseomonas</taxon>
    </lineage>
</organism>
<protein>
    <submittedName>
        <fullName evidence="7">FAD-dependent oxidoreductase</fullName>
    </submittedName>
</protein>
<evidence type="ECO:0000259" key="6">
    <source>
        <dbReference type="Pfam" id="PF07992"/>
    </source>
</evidence>
<proteinExistence type="predicted"/>
<dbReference type="PRINTS" id="PR00368">
    <property type="entry name" value="FADPNR"/>
</dbReference>
<reference evidence="7 8" key="1">
    <citation type="journal article" date="2013" name="Int. J. Syst. Evol. Microbiol.">
        <title>Roseomonas aerophila sp. nov., isolated from air.</title>
        <authorList>
            <person name="Kim S.J."/>
            <person name="Weon H.Y."/>
            <person name="Ahn J.H."/>
            <person name="Hong S.B."/>
            <person name="Seok S.J."/>
            <person name="Whang K.S."/>
            <person name="Kwon S.W."/>
        </authorList>
    </citation>
    <scope>NUCLEOTIDE SEQUENCE [LARGE SCALE GENOMIC DNA]</scope>
    <source>
        <strain evidence="7 8">NBRC 108923</strain>
    </source>
</reference>
<dbReference type="EMBL" id="JACTVA010000009">
    <property type="protein sequence ID" value="MBC9206667.1"/>
    <property type="molecule type" value="Genomic_DNA"/>
</dbReference>
<dbReference type="Pfam" id="PF07992">
    <property type="entry name" value="Pyr_redox_2"/>
    <property type="match status" value="1"/>
</dbReference>
<dbReference type="InterPro" id="IPR016156">
    <property type="entry name" value="FAD/NAD-linked_Rdtase_dimer_sf"/>
</dbReference>
<dbReference type="SUPFAM" id="SSF55424">
    <property type="entry name" value="FAD/NAD-linked reductases, dimerisation (C-terminal) domain"/>
    <property type="match status" value="1"/>
</dbReference>
<keyword evidence="8" id="KW-1185">Reference proteome</keyword>
<dbReference type="InterPro" id="IPR004099">
    <property type="entry name" value="Pyr_nucl-diS_OxRdtase_dimer"/>
</dbReference>
<dbReference type="PANTHER" id="PTHR43014">
    <property type="entry name" value="MERCURIC REDUCTASE"/>
    <property type="match status" value="1"/>
</dbReference>
<dbReference type="Gene3D" id="3.30.390.30">
    <property type="match status" value="1"/>
</dbReference>
<evidence type="ECO:0000313" key="8">
    <source>
        <dbReference type="Proteomes" id="UP000626026"/>
    </source>
</evidence>
<evidence type="ECO:0000313" key="7">
    <source>
        <dbReference type="EMBL" id="MBC9206667.1"/>
    </source>
</evidence>
<evidence type="ECO:0000256" key="3">
    <source>
        <dbReference type="ARBA" id="ARBA00022827"/>
    </source>
</evidence>
<dbReference type="Gene3D" id="3.50.50.60">
    <property type="entry name" value="FAD/NAD(P)-binding domain"/>
    <property type="match status" value="3"/>
</dbReference>
<keyword evidence="2" id="KW-0285">Flavoprotein</keyword>
<comment type="cofactor">
    <cofactor evidence="1">
        <name>FAD</name>
        <dbReference type="ChEBI" id="CHEBI:57692"/>
    </cofactor>
</comment>
<dbReference type="RefSeq" id="WP_187783845.1">
    <property type="nucleotide sequence ID" value="NZ_JACTVA010000009.1"/>
</dbReference>
<dbReference type="Proteomes" id="UP000626026">
    <property type="component" value="Unassembled WGS sequence"/>
</dbReference>
<evidence type="ECO:0000259" key="5">
    <source>
        <dbReference type="Pfam" id="PF02852"/>
    </source>
</evidence>
<feature type="domain" description="Pyridine nucleotide-disulphide oxidoreductase dimerisation" evidence="5">
    <location>
        <begin position="335"/>
        <end position="435"/>
    </location>
</feature>
<gene>
    <name evidence="7" type="ORF">IBL26_07435</name>
</gene>
<accession>A0ABR7RKK1</accession>
<evidence type="ECO:0000256" key="4">
    <source>
        <dbReference type="SAM" id="MobiDB-lite"/>
    </source>
</evidence>